<dbReference type="PROSITE" id="PS00498">
    <property type="entry name" value="TYROSINASE_2"/>
    <property type="match status" value="1"/>
</dbReference>
<dbReference type="Gene3D" id="2.60.40.1220">
    <property type="match status" value="6"/>
</dbReference>
<name>A0ABD4T9G7_9CYAN</name>
<protein>
    <submittedName>
        <fullName evidence="7">FG-GAP-like repeat-containing protein</fullName>
    </submittedName>
</protein>
<keyword evidence="1" id="KW-0732">Signal</keyword>
<dbReference type="InterPro" id="IPR013517">
    <property type="entry name" value="FG-GAP"/>
</dbReference>
<dbReference type="PROSITE" id="PS00497">
    <property type="entry name" value="TYROSINASE_1"/>
    <property type="match status" value="1"/>
</dbReference>
<evidence type="ECO:0000256" key="2">
    <source>
        <dbReference type="ARBA" id="ARBA00022737"/>
    </source>
</evidence>
<organism evidence="7 8">
    <name type="scientific">Lyngbya confervoides BDU141951</name>
    <dbReference type="NCBI Taxonomy" id="1574623"/>
    <lineage>
        <taxon>Bacteria</taxon>
        <taxon>Bacillati</taxon>
        <taxon>Cyanobacteriota</taxon>
        <taxon>Cyanophyceae</taxon>
        <taxon>Oscillatoriophycideae</taxon>
        <taxon>Oscillatoriales</taxon>
        <taxon>Microcoleaceae</taxon>
        <taxon>Lyngbya</taxon>
    </lineage>
</organism>
<proteinExistence type="predicted"/>
<dbReference type="SUPFAM" id="SSF69318">
    <property type="entry name" value="Integrin alpha N-terminal domain"/>
    <property type="match status" value="3"/>
</dbReference>
<dbReference type="Gene3D" id="2.30.30.100">
    <property type="match status" value="12"/>
</dbReference>
<feature type="compositionally biased region" description="Basic and acidic residues" evidence="4">
    <location>
        <begin position="2344"/>
        <end position="2372"/>
    </location>
</feature>
<dbReference type="InterPro" id="IPR028059">
    <property type="entry name" value="SWM_rpt"/>
</dbReference>
<dbReference type="RefSeq" id="WP_236095967.1">
    <property type="nucleotide sequence ID" value="NZ_JTHE03000106.1"/>
</dbReference>
<evidence type="ECO:0000256" key="1">
    <source>
        <dbReference type="ARBA" id="ARBA00022729"/>
    </source>
</evidence>
<dbReference type="InterPro" id="IPR013519">
    <property type="entry name" value="Int_alpha_beta-p"/>
</dbReference>
<dbReference type="PANTHER" id="PTHR46580">
    <property type="entry name" value="SENSOR KINASE-RELATED"/>
    <property type="match status" value="1"/>
</dbReference>
<dbReference type="Gene3D" id="1.10.1280.10">
    <property type="entry name" value="Di-copper center containing domain from catechol oxidase"/>
    <property type="match status" value="1"/>
</dbReference>
<feature type="domain" description="Tyrosinase copper-binding" evidence="5">
    <location>
        <begin position="1870"/>
        <end position="1887"/>
    </location>
</feature>
<evidence type="ECO:0000259" key="6">
    <source>
        <dbReference type="PROSITE" id="PS00498"/>
    </source>
</evidence>
<dbReference type="Pfam" id="PF13753">
    <property type="entry name" value="SWM_repeat"/>
    <property type="match status" value="7"/>
</dbReference>
<evidence type="ECO:0000256" key="3">
    <source>
        <dbReference type="ARBA" id="ARBA00023180"/>
    </source>
</evidence>
<comment type="caution">
    <text evidence="7">The sequence shown here is derived from an EMBL/GenBank/DDBJ whole genome shotgun (WGS) entry which is preliminary data.</text>
</comment>
<keyword evidence="3" id="KW-0325">Glycoprotein</keyword>
<dbReference type="SMART" id="SM00191">
    <property type="entry name" value="Int_alpha"/>
    <property type="match status" value="5"/>
</dbReference>
<feature type="compositionally biased region" description="Basic and acidic residues" evidence="4">
    <location>
        <begin position="2316"/>
        <end position="2335"/>
    </location>
</feature>
<feature type="domain" description="Tyrosinase copper-binding" evidence="6">
    <location>
        <begin position="2021"/>
        <end position="2032"/>
    </location>
</feature>
<dbReference type="InterPro" id="IPR028994">
    <property type="entry name" value="Integrin_alpha_N"/>
</dbReference>
<dbReference type="InterPro" id="IPR002227">
    <property type="entry name" value="Tyrosinase_Cu-bd"/>
</dbReference>
<dbReference type="Proteomes" id="UP000031561">
    <property type="component" value="Unassembled WGS sequence"/>
</dbReference>
<keyword evidence="8" id="KW-1185">Reference proteome</keyword>
<dbReference type="EMBL" id="JTHE03000106">
    <property type="protein sequence ID" value="MCM1984910.1"/>
    <property type="molecule type" value="Genomic_DNA"/>
</dbReference>
<evidence type="ECO:0000256" key="4">
    <source>
        <dbReference type="SAM" id="MobiDB-lite"/>
    </source>
</evidence>
<reference evidence="7 8" key="1">
    <citation type="journal article" date="2015" name="Genome Announc.">
        <title>Draft Genome Sequence of Filamentous Marine Cyanobacterium Lyngbya confervoides Strain BDU141951.</title>
        <authorList>
            <person name="Chandrababunaidu M.M."/>
            <person name="Sen D."/>
            <person name="Tripathy S."/>
        </authorList>
    </citation>
    <scope>NUCLEOTIDE SEQUENCE [LARGE SCALE GENOMIC DNA]</scope>
    <source>
        <strain evidence="7 8">BDU141951</strain>
    </source>
</reference>
<gene>
    <name evidence="7" type="ORF">QQ91_0018975</name>
</gene>
<evidence type="ECO:0000259" key="5">
    <source>
        <dbReference type="PROSITE" id="PS00497"/>
    </source>
</evidence>
<dbReference type="InterPro" id="IPR011801">
    <property type="entry name" value="Swm_rep_I_cyn"/>
</dbReference>
<keyword evidence="2" id="KW-0677">Repeat</keyword>
<evidence type="ECO:0000313" key="8">
    <source>
        <dbReference type="Proteomes" id="UP000031561"/>
    </source>
</evidence>
<dbReference type="PRINTS" id="PR00092">
    <property type="entry name" value="TYROSINASE"/>
</dbReference>
<feature type="non-terminal residue" evidence="7">
    <location>
        <position position="2372"/>
    </location>
</feature>
<dbReference type="Pfam" id="PF00264">
    <property type="entry name" value="Tyrosinase"/>
    <property type="match status" value="1"/>
</dbReference>
<evidence type="ECO:0000313" key="7">
    <source>
        <dbReference type="EMBL" id="MCM1984910.1"/>
    </source>
</evidence>
<dbReference type="Pfam" id="PF13517">
    <property type="entry name" value="FG-GAP_3"/>
    <property type="match status" value="7"/>
</dbReference>
<feature type="region of interest" description="Disordered" evidence="4">
    <location>
        <begin position="2309"/>
        <end position="2372"/>
    </location>
</feature>
<dbReference type="NCBIfam" id="TIGR02059">
    <property type="entry name" value="swm_rep_I"/>
    <property type="match status" value="7"/>
</dbReference>
<dbReference type="SUPFAM" id="SSF48056">
    <property type="entry name" value="Di-copper centre-containing domain"/>
    <property type="match status" value="1"/>
</dbReference>
<accession>A0ABD4T9G7</accession>
<dbReference type="InterPro" id="IPR014755">
    <property type="entry name" value="Cu-Rt/internalin_Ig-like"/>
</dbReference>
<sequence>MGDINGDGLEDILTTNVGSSNISLFTNNGVGGFNTPQTFAVGAAPTQLAVADVNRDGRLDVLALKNATNNFSVLLNNGTGGFAAAQNFATGTGPVGIGVADVNGDGNIDVFTANLNTTNVTVNLGNGAGSFGAATATSTVGSLPVDMTTGDLNGDGRMDFVVANRSSRNVSVGLGNGTGGFTVTNYGAGARPNVVILGDVNNDGALDIATANTSSTQGSILLNNGNGGFGGPTPIEIGSTATDIAFGDVNDDGNLDLLASATAVNQIAVLLGNGSGGFAAQPPLTTAVAPAGLAFASIVPDTTAPVLQGAVVNGSTLTLTYNESLDGGSDPAGGAYAVTVNGIARAVDSVDANGTTVTLTLASAVAAGETVALSYTPPATNPVQDVAGNDAIALTNRTVTNTTAPPADTTPPVFQSAVVNGSVVTLTYNEALDGASDPAAGAYAVTVNGIARAVDSVDANGTTVTLTLANAVAAGETVVLSYTPPATNPVQDVAGNDAIALTTQSVTNTTVPPADTTPPVFQSAVVNGSVVTLTYNEVLDGASDPAGGAYAVIVNGVARVVNSVDANGITVTLTLASAVAAGETVALSYTPPATNPVQDVAGNDAIALTAQTVTNITLPPADTTAPILQTAIVNGTSLVLTYNEVLDGASDPATGAYSVVVNGTQRTVNGVDANGTTVILTLASAVAAGDTVAVSYTVPGTNPVQDLAGNDAIALTAQTVTNTTLPTPSGGGSPTLIVANQGANSVSLYATNSSGGFYTPTTLAVGGVGPTTVTLGDINGDGLEDMLTTNSSSNNISLLINNGAGGFNTPQTFALSAAPTQLDVADVNRDSRLDVLALHNATNSFSVLLNNGTGGFAAAQTFATGTGPVGIGAADLNGDGNIDVFTANLNTANVSVNLGNGVGGFSVPTATATVGSLSVDMVTGDLNSDGRMDFVVANRSSRNVSVGLGNGTGGFTVTNYGAAARPNIVTLGDINNDGSLDIVTVNAGSTQSSILLNSGNGGFGGATPVQLSITATDILLGDINDDGNLDLLASNTSANQVAAFLGNGNGGFTPQTPLATAAAPAGLAFASIIPDTTAPILQGAVVNGSTLTLTYNEALDGASDPAGGAYTVTVNGAQRTVTSANANGTTVTLTLASPVVGGETVAISYVVPGTNPIQDAVGNDAIAFTGQAVTNTSPAPDTTPPVLQTATVNGSTLTLTYNEALDGASDPAGSAYTVTVNGVQRTVNSVDANGTAVTLNLASPVVNGETVVISYAVPGTNPIQDVAGNDAIALTNQTVTNTTTPSNPGGGSGSGLNSLVVANRFDSSISIFESDGAGGFSTQTTFSTGGNQPFAVAMADINGDGLNDVVVANRGSGDIALLINDGTGGFLAPQLFAVGNQPTHIVLKDINGDGIPDAIVANNSSDTVSILLGNTSGSFNPQTTLATGDGPWEVVIADLNGDSNLDLITVHFVGETVTVNLGDGQGNFAATSGTYAVGSRPEGLVLEDVNNDNILDFVVSNASSRNVSVALGNGSGGFGAVIEYPTGSNTSSPLALGDVNNDGFADIVVGNSGSDNVSIMLNNGNGTFGAATFFALGDSPFDIVLQDINGDGNLDILSADANSNTVTVLAGTGTGSFSPFTILAAGTAPVDMVFGSLSSGTGETGEGTPTLVNAIVSGTTTNSTVKLIYSERLNGEADPSASDYTVLVNGVARTISSVDILPGTDAKGTNVILRMANPILLGDVVTVSYTPGATAVQDLEGNAAAGFTNQSVVNLRDFTLTYDFMTVADVFDFTEFGYTYDYGYLNDFSVLPSTAANQDGLDVRKNAADMTPEEIDAYINAILTLKDTTILTNNGIEISLYDQFVAVHLASGDAIGRMAPDGTTMVNPAHNGPAFMAWHRLLLAEYENALQAVNPSVSLPFWDWTDLNSTLNIVLEDNFMGSDPTINGDIQTGYFALANGWAMRNDLSDGRWLGVDATPEGIGRGSRVNNPGTWRPGIENMLQMDAFNLFANNVERGTGAHNNAHGYIGGIMANVSASPNDPIFWMLHSNVDRLWAEWQVDDHWGTSFYAASGQNYGHNLNDPLFLWDNGAVPIAEDLRDLLVRSPGSTTWVTNGSGTIAGDLTNDGTVAPGNSPGLLNIQGDYTQTANGELTIELAGRNPETQYDVLKVDGTAKLDGTLNFYFLGDFAPKYGVFTFLKADAIEGSFSDINIFGLDEAINYKVFKSRDGKSFKIKMMGLCEEGLVDYGIAQTAQALYNDTDLSLYNPRFGRGLDMYIYGYSDMHGWDLNGEAALFDHSSHGGETNWYLPYDVDINEWATLLSNGATIPQEYMTPMDHSDHDHSDHDHSDHQHDDTCFCDTDEDHSEHDHSDHDMGDMTGGMDDHSEHDHDHQ</sequence>
<dbReference type="InterPro" id="IPR008922">
    <property type="entry name" value="Di-copper_centre_dom_sf"/>
</dbReference>